<accession>A0AAE0DQV1</accession>
<evidence type="ECO:0000259" key="1">
    <source>
        <dbReference type="Pfam" id="PF07929"/>
    </source>
</evidence>
<organism evidence="2 3">
    <name type="scientific">Lepraria neglecta</name>
    <dbReference type="NCBI Taxonomy" id="209136"/>
    <lineage>
        <taxon>Eukaryota</taxon>
        <taxon>Fungi</taxon>
        <taxon>Dikarya</taxon>
        <taxon>Ascomycota</taxon>
        <taxon>Pezizomycotina</taxon>
        <taxon>Lecanoromycetes</taxon>
        <taxon>OSLEUM clade</taxon>
        <taxon>Lecanoromycetidae</taxon>
        <taxon>Lecanorales</taxon>
        <taxon>Lecanorineae</taxon>
        <taxon>Stereocaulaceae</taxon>
        <taxon>Lepraria</taxon>
    </lineage>
</organism>
<protein>
    <recommendedName>
        <fullName evidence="1">Plasmid pRiA4b Orf3-like domain-containing protein</fullName>
    </recommendedName>
</protein>
<sequence>MASTSAPTPPTSRENYLFQITLKDIQDPLITRTLSCPEDATFHEFHQAIMISFNWAQTHEYNFQVFNDIAPSGTDSLLGIDYMSARPVAEFSDYEPEDFPQIGIPAPPKAVWKDSSKVKICEYMAMSAYRDRHLQYEYDFGDGWEHAITHIGRAPRTEKFVCVGGEGHGAAEDAGGPFGWDELKEAYKTKSPSQSQKEKMWWYESFCTNGFNTGLSGDRAWRWSQERVNGQLVRLPEMVWKHDRKDDVCELFWDQIGATKKVLTAPKDL</sequence>
<dbReference type="Gene3D" id="3.10.290.30">
    <property type="entry name" value="MM3350-like"/>
    <property type="match status" value="1"/>
</dbReference>
<evidence type="ECO:0000313" key="3">
    <source>
        <dbReference type="Proteomes" id="UP001276659"/>
    </source>
</evidence>
<dbReference type="Pfam" id="PF07929">
    <property type="entry name" value="PRiA4_ORF3"/>
    <property type="match status" value="1"/>
</dbReference>
<evidence type="ECO:0000313" key="2">
    <source>
        <dbReference type="EMBL" id="KAK3176850.1"/>
    </source>
</evidence>
<dbReference type="PANTHER" id="PTHR41878">
    <property type="entry name" value="LEXA REPRESSOR-RELATED"/>
    <property type="match status" value="1"/>
</dbReference>
<dbReference type="Proteomes" id="UP001276659">
    <property type="component" value="Unassembled WGS sequence"/>
</dbReference>
<proteinExistence type="predicted"/>
<dbReference type="AlphaFoldDB" id="A0AAE0DQV1"/>
<dbReference type="SUPFAM" id="SSF159941">
    <property type="entry name" value="MM3350-like"/>
    <property type="match status" value="1"/>
</dbReference>
<dbReference type="EMBL" id="JASNWA010000004">
    <property type="protein sequence ID" value="KAK3176850.1"/>
    <property type="molecule type" value="Genomic_DNA"/>
</dbReference>
<keyword evidence="3" id="KW-1185">Reference proteome</keyword>
<dbReference type="PANTHER" id="PTHR41878:SF1">
    <property type="entry name" value="TNPR PROTEIN"/>
    <property type="match status" value="1"/>
</dbReference>
<dbReference type="InterPro" id="IPR024047">
    <property type="entry name" value="MM3350-like_sf"/>
</dbReference>
<feature type="domain" description="Plasmid pRiA4b Orf3-like" evidence="1">
    <location>
        <begin position="16"/>
        <end position="212"/>
    </location>
</feature>
<comment type="caution">
    <text evidence="2">The sequence shown here is derived from an EMBL/GenBank/DDBJ whole genome shotgun (WGS) entry which is preliminary data.</text>
</comment>
<reference evidence="2" key="1">
    <citation type="submission" date="2022-11" db="EMBL/GenBank/DDBJ databases">
        <title>Chromosomal genome sequence assembly and mating type (MAT) locus characterization of the leprose asexual lichenized fungus Lepraria neglecta (Nyl.) Erichsen.</title>
        <authorList>
            <person name="Allen J.L."/>
            <person name="Pfeffer B."/>
        </authorList>
    </citation>
    <scope>NUCLEOTIDE SEQUENCE</scope>
    <source>
        <strain evidence="2">Allen 5258</strain>
    </source>
</reference>
<dbReference type="InterPro" id="IPR012912">
    <property type="entry name" value="Plasmid_pRiA4b_Orf3-like"/>
</dbReference>
<gene>
    <name evidence="2" type="ORF">OEA41_008175</name>
</gene>
<name>A0AAE0DQV1_9LECA</name>